<comment type="function">
    <text evidence="3">PPIases accelerate the folding of proteins. It catalyzes the cis-trans isomerization of proline imidic peptide bonds in oligopeptides.</text>
</comment>
<feature type="signal peptide" evidence="3">
    <location>
        <begin position="1"/>
        <end position="22"/>
    </location>
</feature>
<dbReference type="CDD" id="cd00317">
    <property type="entry name" value="cyclophilin"/>
    <property type="match status" value="1"/>
</dbReference>
<evidence type="ECO:0000256" key="1">
    <source>
        <dbReference type="ARBA" id="ARBA00023110"/>
    </source>
</evidence>
<comment type="similarity">
    <text evidence="3">Belongs to the cyclophilin-type PPIase family.</text>
</comment>
<dbReference type="EC" id="5.2.1.8" evidence="3"/>
<comment type="catalytic activity">
    <reaction evidence="3">
        <text>[protein]-peptidylproline (omega=180) = [protein]-peptidylproline (omega=0)</text>
        <dbReference type="Rhea" id="RHEA:16237"/>
        <dbReference type="Rhea" id="RHEA-COMP:10747"/>
        <dbReference type="Rhea" id="RHEA-COMP:10748"/>
        <dbReference type="ChEBI" id="CHEBI:83833"/>
        <dbReference type="ChEBI" id="CHEBI:83834"/>
        <dbReference type="EC" id="5.2.1.8"/>
    </reaction>
</comment>
<proteinExistence type="inferred from homology"/>
<keyword evidence="3" id="KW-0732">Signal</keyword>
<dbReference type="InterPro" id="IPR044666">
    <property type="entry name" value="Cyclophilin_A-like"/>
</dbReference>
<dbReference type="InterPro" id="IPR029000">
    <property type="entry name" value="Cyclophilin-like_dom_sf"/>
</dbReference>
<dbReference type="PANTHER" id="PTHR45625">
    <property type="entry name" value="PEPTIDYL-PROLYL CIS-TRANS ISOMERASE-RELATED"/>
    <property type="match status" value="1"/>
</dbReference>
<dbReference type="PROSITE" id="PS50072">
    <property type="entry name" value="CSA_PPIASE_2"/>
    <property type="match status" value="1"/>
</dbReference>
<dbReference type="Pfam" id="PF00160">
    <property type="entry name" value="Pro_isomerase"/>
    <property type="match status" value="1"/>
</dbReference>
<accession>A0ABN6EH17</accession>
<reference evidence="5 6" key="1">
    <citation type="journal article" date="2022" name="Int. J. Syst. Evol. Microbiol.">
        <title>Prevotella herbatica sp. nov., a plant polysaccharide-decomposing anaerobic bacterium isolated from a methanogenic reactor.</title>
        <authorList>
            <person name="Uek A."/>
            <person name="Tonouchi A."/>
            <person name="Kaku N."/>
            <person name="Ueki K."/>
        </authorList>
    </citation>
    <scope>NUCLEOTIDE SEQUENCE [LARGE SCALE GENOMIC DNA]</scope>
    <source>
        <strain evidence="5 6">WR041</strain>
    </source>
</reference>
<dbReference type="Gene3D" id="2.40.100.10">
    <property type="entry name" value="Cyclophilin-like"/>
    <property type="match status" value="1"/>
</dbReference>
<dbReference type="Proteomes" id="UP001319045">
    <property type="component" value="Chromosome"/>
</dbReference>
<name>A0ABN6EH17_9BACT</name>
<protein>
    <recommendedName>
        <fullName evidence="3">Peptidyl-prolyl cis-trans isomerase</fullName>
        <shortName evidence="3">PPIase</shortName>
        <ecNumber evidence="3">5.2.1.8</ecNumber>
    </recommendedName>
</protein>
<feature type="chain" id="PRO_5044955563" description="Peptidyl-prolyl cis-trans isomerase" evidence="3">
    <location>
        <begin position="23"/>
        <end position="262"/>
    </location>
</feature>
<organism evidence="5 6">
    <name type="scientific">Prevotella herbatica</name>
    <dbReference type="NCBI Taxonomy" id="2801997"/>
    <lineage>
        <taxon>Bacteria</taxon>
        <taxon>Pseudomonadati</taxon>
        <taxon>Bacteroidota</taxon>
        <taxon>Bacteroidia</taxon>
        <taxon>Bacteroidales</taxon>
        <taxon>Prevotellaceae</taxon>
        <taxon>Prevotella</taxon>
    </lineage>
</organism>
<evidence type="ECO:0000256" key="3">
    <source>
        <dbReference type="RuleBase" id="RU363019"/>
    </source>
</evidence>
<dbReference type="PANTHER" id="PTHR45625:SF4">
    <property type="entry name" value="PEPTIDYLPROLYL ISOMERASE DOMAIN AND WD REPEAT-CONTAINING PROTEIN 1"/>
    <property type="match status" value="1"/>
</dbReference>
<evidence type="ECO:0000259" key="4">
    <source>
        <dbReference type="PROSITE" id="PS50072"/>
    </source>
</evidence>
<dbReference type="SUPFAM" id="SSF50891">
    <property type="entry name" value="Cyclophilin-like"/>
    <property type="match status" value="1"/>
</dbReference>
<sequence>MTMKNKILFAVLFAIISLPIFAQNNNSDSIAKSLNDRCIVSIETSLGNIRIALYNETPKHRDNFLKLVKEGFYNGILFHRVIPNFMVQTGDPSSKTAVSGQLLGNVSLDYTIPAEIRFPQYYHKRGAVAAAQEENAKDHASSSCQFYIVTGKTFGPKMLDTKLNELTEKSGGTIIFNEKIQNDYQTIGGTPHLDGLYTVFGEVVDGMDVVDKIQNVERDNNNRPINDIKIVKATIVKDLPIKKYSTTQKNKMSKNKISTSKR</sequence>
<evidence type="ECO:0000313" key="5">
    <source>
        <dbReference type="EMBL" id="BCS85217.1"/>
    </source>
</evidence>
<keyword evidence="1 3" id="KW-0697">Rotamase</keyword>
<dbReference type="EMBL" id="AP024484">
    <property type="protein sequence ID" value="BCS85217.1"/>
    <property type="molecule type" value="Genomic_DNA"/>
</dbReference>
<gene>
    <name evidence="5" type="ORF">prwr041_11100</name>
</gene>
<keyword evidence="2 3" id="KW-0413">Isomerase</keyword>
<evidence type="ECO:0000256" key="2">
    <source>
        <dbReference type="ARBA" id="ARBA00023235"/>
    </source>
</evidence>
<evidence type="ECO:0000313" key="6">
    <source>
        <dbReference type="Proteomes" id="UP001319045"/>
    </source>
</evidence>
<dbReference type="InterPro" id="IPR002130">
    <property type="entry name" value="Cyclophilin-type_PPIase_dom"/>
</dbReference>
<feature type="domain" description="PPIase cyclophilin-type" evidence="4">
    <location>
        <begin position="39"/>
        <end position="235"/>
    </location>
</feature>
<dbReference type="PRINTS" id="PR00153">
    <property type="entry name" value="CSAPPISMRASE"/>
</dbReference>
<dbReference type="GO" id="GO:0016853">
    <property type="term" value="F:isomerase activity"/>
    <property type="evidence" value="ECO:0007669"/>
    <property type="project" value="UniProtKB-KW"/>
</dbReference>
<keyword evidence="6" id="KW-1185">Reference proteome</keyword>